<evidence type="ECO:0000313" key="1">
    <source>
        <dbReference type="EMBL" id="GBN66992.1"/>
    </source>
</evidence>
<keyword evidence="2" id="KW-1185">Reference proteome</keyword>
<dbReference type="AlphaFoldDB" id="A0A4Y2QUC5"/>
<proteinExistence type="predicted"/>
<comment type="caution">
    <text evidence="1">The sequence shown here is derived from an EMBL/GenBank/DDBJ whole genome shotgun (WGS) entry which is preliminary data.</text>
</comment>
<gene>
    <name evidence="1" type="ORF">AVEN_127354_1</name>
</gene>
<dbReference type="Proteomes" id="UP000499080">
    <property type="component" value="Unassembled WGS sequence"/>
</dbReference>
<dbReference type="EMBL" id="BGPR01014854">
    <property type="protein sequence ID" value="GBN66992.1"/>
    <property type="molecule type" value="Genomic_DNA"/>
</dbReference>
<sequence>MQKSLETSTGQTAGRSATKFGTKLLLEHSQPFSMKWPSGVPWTMPKWCTLVHDHYTWSTTYVVEKCDVMWKLSHPLLTGGSERLLQKLTFGIDLSNYNVG</sequence>
<organism evidence="1 2">
    <name type="scientific">Araneus ventricosus</name>
    <name type="common">Orbweaver spider</name>
    <name type="synonym">Epeira ventricosa</name>
    <dbReference type="NCBI Taxonomy" id="182803"/>
    <lineage>
        <taxon>Eukaryota</taxon>
        <taxon>Metazoa</taxon>
        <taxon>Ecdysozoa</taxon>
        <taxon>Arthropoda</taxon>
        <taxon>Chelicerata</taxon>
        <taxon>Arachnida</taxon>
        <taxon>Araneae</taxon>
        <taxon>Araneomorphae</taxon>
        <taxon>Entelegynae</taxon>
        <taxon>Araneoidea</taxon>
        <taxon>Araneidae</taxon>
        <taxon>Araneus</taxon>
    </lineage>
</organism>
<name>A0A4Y2QUC5_ARAVE</name>
<reference evidence="1 2" key="1">
    <citation type="journal article" date="2019" name="Sci. Rep.">
        <title>Orb-weaving spider Araneus ventricosus genome elucidates the spidroin gene catalogue.</title>
        <authorList>
            <person name="Kono N."/>
            <person name="Nakamura H."/>
            <person name="Ohtoshi R."/>
            <person name="Moran D.A.P."/>
            <person name="Shinohara A."/>
            <person name="Yoshida Y."/>
            <person name="Fujiwara M."/>
            <person name="Mori M."/>
            <person name="Tomita M."/>
            <person name="Arakawa K."/>
        </authorList>
    </citation>
    <scope>NUCLEOTIDE SEQUENCE [LARGE SCALE GENOMIC DNA]</scope>
</reference>
<accession>A0A4Y2QUC5</accession>
<protein>
    <submittedName>
        <fullName evidence="1">Uncharacterized protein</fullName>
    </submittedName>
</protein>
<evidence type="ECO:0000313" key="2">
    <source>
        <dbReference type="Proteomes" id="UP000499080"/>
    </source>
</evidence>